<sequence>MTGRETAQPRKKPIVQGGATPYGPQPTSVYIPVTTTNQLQTCPIRTWLQNSQNKQIRELKQIKERVVQKKEKETIKNPCKKKTTRYLSGGPNSSNHHPKEPRRPKPHQKPFNRTGTLPIQ</sequence>
<reference evidence="2 3" key="1">
    <citation type="journal article" date="2019" name="Sci. Rep.">
        <title>Orb-weaving spider Araneus ventricosus genome elucidates the spidroin gene catalogue.</title>
        <authorList>
            <person name="Kono N."/>
            <person name="Nakamura H."/>
            <person name="Ohtoshi R."/>
            <person name="Moran D.A.P."/>
            <person name="Shinohara A."/>
            <person name="Yoshida Y."/>
            <person name="Fujiwara M."/>
            <person name="Mori M."/>
            <person name="Tomita M."/>
            <person name="Arakawa K."/>
        </authorList>
    </citation>
    <scope>NUCLEOTIDE SEQUENCE [LARGE SCALE GENOMIC DNA]</scope>
</reference>
<protein>
    <submittedName>
        <fullName evidence="2">Uncharacterized protein</fullName>
    </submittedName>
</protein>
<comment type="caution">
    <text evidence="2">The sequence shown here is derived from an EMBL/GenBank/DDBJ whole genome shotgun (WGS) entry which is preliminary data.</text>
</comment>
<evidence type="ECO:0000313" key="2">
    <source>
        <dbReference type="EMBL" id="GBN99179.1"/>
    </source>
</evidence>
<keyword evidence="3" id="KW-1185">Reference proteome</keyword>
<dbReference type="Proteomes" id="UP000499080">
    <property type="component" value="Unassembled WGS sequence"/>
</dbReference>
<dbReference type="AlphaFoldDB" id="A0A4Y2TIF3"/>
<feature type="region of interest" description="Disordered" evidence="1">
    <location>
        <begin position="1"/>
        <end position="28"/>
    </location>
</feature>
<feature type="compositionally biased region" description="Polar residues" evidence="1">
    <location>
        <begin position="111"/>
        <end position="120"/>
    </location>
</feature>
<proteinExistence type="predicted"/>
<evidence type="ECO:0000313" key="3">
    <source>
        <dbReference type="Proteomes" id="UP000499080"/>
    </source>
</evidence>
<evidence type="ECO:0000256" key="1">
    <source>
        <dbReference type="SAM" id="MobiDB-lite"/>
    </source>
</evidence>
<gene>
    <name evidence="2" type="ORF">AVEN_64471_1</name>
</gene>
<dbReference type="EMBL" id="BGPR01028188">
    <property type="protein sequence ID" value="GBN99179.1"/>
    <property type="molecule type" value="Genomic_DNA"/>
</dbReference>
<feature type="region of interest" description="Disordered" evidence="1">
    <location>
        <begin position="67"/>
        <end position="120"/>
    </location>
</feature>
<name>A0A4Y2TIF3_ARAVE</name>
<organism evidence="2 3">
    <name type="scientific">Araneus ventricosus</name>
    <name type="common">Orbweaver spider</name>
    <name type="synonym">Epeira ventricosa</name>
    <dbReference type="NCBI Taxonomy" id="182803"/>
    <lineage>
        <taxon>Eukaryota</taxon>
        <taxon>Metazoa</taxon>
        <taxon>Ecdysozoa</taxon>
        <taxon>Arthropoda</taxon>
        <taxon>Chelicerata</taxon>
        <taxon>Arachnida</taxon>
        <taxon>Araneae</taxon>
        <taxon>Araneomorphae</taxon>
        <taxon>Entelegynae</taxon>
        <taxon>Araneoidea</taxon>
        <taxon>Araneidae</taxon>
        <taxon>Araneus</taxon>
    </lineage>
</organism>
<accession>A0A4Y2TIF3</accession>